<comment type="caution">
    <text evidence="1">The sequence shown here is derived from an EMBL/GenBank/DDBJ whole genome shotgun (WGS) entry which is preliminary data.</text>
</comment>
<proteinExistence type="predicted"/>
<name>A0ABR6RJA5_9BURK</name>
<evidence type="ECO:0008006" key="3">
    <source>
        <dbReference type="Google" id="ProtNLM"/>
    </source>
</evidence>
<evidence type="ECO:0000313" key="1">
    <source>
        <dbReference type="EMBL" id="MBB6579254.1"/>
    </source>
</evidence>
<accession>A0ABR6RJA5</accession>
<sequence>MSRIADALISQPRKEGDIAAAIAQATQCLENFTAAFNRQDLQGMDACLHFPHQMWSGAQLLVWQQPGSHSRDFFALLSATGWTHTRYEAISPVLASADKVHFVVDYTRRGLGNAELSRHQNLWMVVQRDGRWGIVLRSY</sequence>
<dbReference type="InterPro" id="IPR032710">
    <property type="entry name" value="NTF2-like_dom_sf"/>
</dbReference>
<dbReference type="SUPFAM" id="SSF54427">
    <property type="entry name" value="NTF2-like"/>
    <property type="match status" value="1"/>
</dbReference>
<reference evidence="1 2" key="1">
    <citation type="submission" date="2020-08" db="EMBL/GenBank/DDBJ databases">
        <title>Functional genomics of gut bacteria from endangered species of beetles.</title>
        <authorList>
            <person name="Carlos-Shanley C."/>
        </authorList>
    </citation>
    <scope>NUCLEOTIDE SEQUENCE [LARGE SCALE GENOMIC DNA]</scope>
    <source>
        <strain evidence="1 2">S00124</strain>
    </source>
</reference>
<keyword evidence="2" id="KW-1185">Reference proteome</keyword>
<dbReference type="Proteomes" id="UP000562492">
    <property type="component" value="Unassembled WGS sequence"/>
</dbReference>
<dbReference type="RefSeq" id="WP_184710362.1">
    <property type="nucleotide sequence ID" value="NZ_JACHKZ010000025.1"/>
</dbReference>
<evidence type="ECO:0000313" key="2">
    <source>
        <dbReference type="Proteomes" id="UP000562492"/>
    </source>
</evidence>
<protein>
    <recommendedName>
        <fullName evidence="3">DUF4440 domain-containing protein</fullName>
    </recommendedName>
</protein>
<organism evidence="1 2">
    <name type="scientific">Comamonas odontotermitis</name>
    <dbReference type="NCBI Taxonomy" id="379895"/>
    <lineage>
        <taxon>Bacteria</taxon>
        <taxon>Pseudomonadati</taxon>
        <taxon>Pseudomonadota</taxon>
        <taxon>Betaproteobacteria</taxon>
        <taxon>Burkholderiales</taxon>
        <taxon>Comamonadaceae</taxon>
        <taxon>Comamonas</taxon>
    </lineage>
</organism>
<gene>
    <name evidence="1" type="ORF">HNP33_003364</name>
</gene>
<dbReference type="EMBL" id="JACHKZ010000025">
    <property type="protein sequence ID" value="MBB6579254.1"/>
    <property type="molecule type" value="Genomic_DNA"/>
</dbReference>